<proteinExistence type="predicted"/>
<sequence length="115" mass="12794">MVNPTKGEKVKQEPRVPKRPGKSRMEISDTEEVETGDNEAKASKGLNINWDAKSKQGLFPPPGANVSTKNSGRKLKTEHQWALCVALFTEHPVYSPSFALIKTVMRNSSWNKSGR</sequence>
<comment type="caution">
    <text evidence="2">The sequence shown here is derived from an EMBL/GenBank/DDBJ whole genome shotgun (WGS) entry which is preliminary data.</text>
</comment>
<gene>
    <name evidence="2" type="ORF">AZE42_10946</name>
</gene>
<protein>
    <submittedName>
        <fullName evidence="2">Uncharacterized protein</fullName>
    </submittedName>
</protein>
<dbReference type="Proteomes" id="UP000183567">
    <property type="component" value="Unassembled WGS sequence"/>
</dbReference>
<reference evidence="2 3" key="1">
    <citation type="submission" date="2016-03" db="EMBL/GenBank/DDBJ databases">
        <title>Comparative genomics of the ectomycorrhizal sister species Rhizopogon vinicolor and Rhizopogon vesiculosus (Basidiomycota: Boletales) reveals a divergence of the mating type B locus.</title>
        <authorList>
            <person name="Mujic A.B."/>
            <person name="Kuo A."/>
            <person name="Tritt A."/>
            <person name="Lipzen A."/>
            <person name="Chen C."/>
            <person name="Johnson J."/>
            <person name="Sharma A."/>
            <person name="Barry K."/>
            <person name="Grigoriev I.V."/>
            <person name="Spatafora J.W."/>
        </authorList>
    </citation>
    <scope>NUCLEOTIDE SEQUENCE [LARGE SCALE GENOMIC DNA]</scope>
    <source>
        <strain evidence="2 3">AM-OR11-056</strain>
    </source>
</reference>
<evidence type="ECO:0000256" key="1">
    <source>
        <dbReference type="SAM" id="MobiDB-lite"/>
    </source>
</evidence>
<evidence type="ECO:0000313" key="3">
    <source>
        <dbReference type="Proteomes" id="UP000183567"/>
    </source>
</evidence>
<feature type="compositionally biased region" description="Acidic residues" evidence="1">
    <location>
        <begin position="28"/>
        <end position="37"/>
    </location>
</feature>
<dbReference type="AlphaFoldDB" id="A0A1J8QQ31"/>
<accession>A0A1J8QQ31</accession>
<feature type="region of interest" description="Disordered" evidence="1">
    <location>
        <begin position="1"/>
        <end position="73"/>
    </location>
</feature>
<dbReference type="EMBL" id="LVVM01005036">
    <property type="protein sequence ID" value="OJA11514.1"/>
    <property type="molecule type" value="Genomic_DNA"/>
</dbReference>
<dbReference type="OrthoDB" id="3266275at2759"/>
<name>A0A1J8QQ31_9AGAM</name>
<feature type="compositionally biased region" description="Basic and acidic residues" evidence="1">
    <location>
        <begin position="1"/>
        <end position="16"/>
    </location>
</feature>
<keyword evidence="3" id="KW-1185">Reference proteome</keyword>
<evidence type="ECO:0000313" key="2">
    <source>
        <dbReference type="EMBL" id="OJA11514.1"/>
    </source>
</evidence>
<organism evidence="2 3">
    <name type="scientific">Rhizopogon vesiculosus</name>
    <dbReference type="NCBI Taxonomy" id="180088"/>
    <lineage>
        <taxon>Eukaryota</taxon>
        <taxon>Fungi</taxon>
        <taxon>Dikarya</taxon>
        <taxon>Basidiomycota</taxon>
        <taxon>Agaricomycotina</taxon>
        <taxon>Agaricomycetes</taxon>
        <taxon>Agaricomycetidae</taxon>
        <taxon>Boletales</taxon>
        <taxon>Suillineae</taxon>
        <taxon>Rhizopogonaceae</taxon>
        <taxon>Rhizopogon</taxon>
    </lineage>
</organism>